<proteinExistence type="predicted"/>
<dbReference type="OrthoDB" id="8936324at2"/>
<dbReference type="Pfam" id="PF00535">
    <property type="entry name" value="Glycos_transf_2"/>
    <property type="match status" value="1"/>
</dbReference>
<dbReference type="AlphaFoldDB" id="A0A1B1N2F7"/>
<dbReference type="GO" id="GO:0016740">
    <property type="term" value="F:transferase activity"/>
    <property type="evidence" value="ECO:0007669"/>
    <property type="project" value="UniProtKB-KW"/>
</dbReference>
<evidence type="ECO:0000313" key="3">
    <source>
        <dbReference type="Proteomes" id="UP000092573"/>
    </source>
</evidence>
<dbReference type="PANTHER" id="PTHR43179">
    <property type="entry name" value="RHAMNOSYLTRANSFERASE WBBL"/>
    <property type="match status" value="1"/>
</dbReference>
<dbReference type="SUPFAM" id="SSF53448">
    <property type="entry name" value="Nucleotide-diphospho-sugar transferases"/>
    <property type="match status" value="1"/>
</dbReference>
<keyword evidence="3" id="KW-1185">Reference proteome</keyword>
<dbReference type="PANTHER" id="PTHR43179:SF7">
    <property type="entry name" value="RHAMNOSYLTRANSFERASE WBBL"/>
    <property type="match status" value="1"/>
</dbReference>
<gene>
    <name evidence="2" type="ORF">AWM70_14125</name>
</gene>
<evidence type="ECO:0000313" key="2">
    <source>
        <dbReference type="EMBL" id="ANS75593.1"/>
    </source>
</evidence>
<dbReference type="EMBL" id="CP014167">
    <property type="protein sequence ID" value="ANS75593.1"/>
    <property type="molecule type" value="Genomic_DNA"/>
</dbReference>
<dbReference type="Proteomes" id="UP000092573">
    <property type="component" value="Chromosome"/>
</dbReference>
<dbReference type="InterPro" id="IPR001173">
    <property type="entry name" value="Glyco_trans_2-like"/>
</dbReference>
<dbReference type="Gene3D" id="3.90.550.10">
    <property type="entry name" value="Spore Coat Polysaccharide Biosynthesis Protein SpsA, Chain A"/>
    <property type="match status" value="1"/>
</dbReference>
<protein>
    <submittedName>
        <fullName evidence="2">Glycosyl transferase family 2</fullName>
    </submittedName>
</protein>
<dbReference type="RefSeq" id="WP_068697396.1">
    <property type="nucleotide sequence ID" value="NZ_CP014167.1"/>
</dbReference>
<keyword evidence="2" id="KW-0808">Transferase</keyword>
<dbReference type="InterPro" id="IPR029044">
    <property type="entry name" value="Nucleotide-diphossugar_trans"/>
</dbReference>
<reference evidence="2 3" key="1">
    <citation type="submission" date="2016-01" db="EMBL/GenBank/DDBJ databases">
        <title>Complete Genome Sequence of Paenibacillus yonginensis DCY84, a novel Plant Growth-Promoting Bacteria with Elicitation of Induced Systemic Resistance.</title>
        <authorList>
            <person name="Kim Y.J."/>
            <person name="Yang D.C."/>
            <person name="Sukweenadhi J."/>
        </authorList>
    </citation>
    <scope>NUCLEOTIDE SEQUENCE [LARGE SCALE GENOMIC DNA]</scope>
    <source>
        <strain evidence="2 3">DCY84</strain>
    </source>
</reference>
<evidence type="ECO:0000259" key="1">
    <source>
        <dbReference type="Pfam" id="PF00535"/>
    </source>
</evidence>
<dbReference type="STRING" id="1462996.AWM70_14125"/>
<organism evidence="2 3">
    <name type="scientific">Paenibacillus yonginensis</name>
    <dbReference type="NCBI Taxonomy" id="1462996"/>
    <lineage>
        <taxon>Bacteria</taxon>
        <taxon>Bacillati</taxon>
        <taxon>Bacillota</taxon>
        <taxon>Bacilli</taxon>
        <taxon>Bacillales</taxon>
        <taxon>Paenibacillaceae</taxon>
        <taxon>Paenibacillus</taxon>
    </lineage>
</organism>
<accession>A0A1B1N2F7</accession>
<dbReference type="KEGG" id="pyg:AWM70_14125"/>
<sequence>MGKEPLTSIIIPTYNALDLVSRCVDSIRAYTRVPYEIIIVDNGSTDRTAEYGVRQSLRFVSLPENSGFPVACNKGLAVAAGEQLMLLNNDCMATPDWLPQMLAALYSSPDVGIVGPVTNYASGRQRIDTGQGGPEEQLAFAADYNRSDPAKWQEVKRLVGFCMLFKRSLYERIGPLDEGFSPGHYEDDDYCYRAVRKGYRLLICGDTFVYHQGSASFTSQHPDGWQDLIRRNRQRFIEKWGCDPLSFM</sequence>
<feature type="domain" description="Glycosyltransferase 2-like" evidence="1">
    <location>
        <begin position="8"/>
        <end position="173"/>
    </location>
</feature>
<name>A0A1B1N2F7_9BACL</name>
<dbReference type="CDD" id="cd04186">
    <property type="entry name" value="GT_2_like_c"/>
    <property type="match status" value="1"/>
</dbReference>